<keyword evidence="2" id="KW-1185">Reference proteome</keyword>
<name>A0ABR1J2K6_9AGAR</name>
<evidence type="ECO:0000313" key="1">
    <source>
        <dbReference type="EMBL" id="KAK7445405.1"/>
    </source>
</evidence>
<comment type="caution">
    <text evidence="1">The sequence shown here is derived from an EMBL/GenBank/DDBJ whole genome shotgun (WGS) entry which is preliminary data.</text>
</comment>
<accession>A0ABR1J2K6</accession>
<reference evidence="1 2" key="1">
    <citation type="submission" date="2024-01" db="EMBL/GenBank/DDBJ databases">
        <title>A draft genome for the cacao thread blight pathogen Marasmiellus scandens.</title>
        <authorList>
            <person name="Baruah I.K."/>
            <person name="Leung J."/>
            <person name="Bukari Y."/>
            <person name="Amoako-Attah I."/>
            <person name="Meinhardt L.W."/>
            <person name="Bailey B.A."/>
            <person name="Cohen S.P."/>
        </authorList>
    </citation>
    <scope>NUCLEOTIDE SEQUENCE [LARGE SCALE GENOMIC DNA]</scope>
    <source>
        <strain evidence="1 2">GH-19</strain>
    </source>
</reference>
<dbReference type="Proteomes" id="UP001498398">
    <property type="component" value="Unassembled WGS sequence"/>
</dbReference>
<evidence type="ECO:0000313" key="2">
    <source>
        <dbReference type="Proteomes" id="UP001498398"/>
    </source>
</evidence>
<protein>
    <submittedName>
        <fullName evidence="1">Uncharacterized protein</fullName>
    </submittedName>
</protein>
<organism evidence="1 2">
    <name type="scientific">Marasmiellus scandens</name>
    <dbReference type="NCBI Taxonomy" id="2682957"/>
    <lineage>
        <taxon>Eukaryota</taxon>
        <taxon>Fungi</taxon>
        <taxon>Dikarya</taxon>
        <taxon>Basidiomycota</taxon>
        <taxon>Agaricomycotina</taxon>
        <taxon>Agaricomycetes</taxon>
        <taxon>Agaricomycetidae</taxon>
        <taxon>Agaricales</taxon>
        <taxon>Marasmiineae</taxon>
        <taxon>Omphalotaceae</taxon>
        <taxon>Marasmiellus</taxon>
    </lineage>
</organism>
<proteinExistence type="predicted"/>
<gene>
    <name evidence="1" type="ORF">VKT23_014822</name>
</gene>
<dbReference type="EMBL" id="JBANRG010000047">
    <property type="protein sequence ID" value="KAK7445405.1"/>
    <property type="molecule type" value="Genomic_DNA"/>
</dbReference>
<sequence>MVDIAVTLTANSPYVASPASLALVHPALTHVRQIGQMPDSQLVSVTPEDWTRVADDILTRLKSADGVVSVSVQELKQRSKRGGDEL</sequence>